<proteinExistence type="predicted"/>
<dbReference type="PANTHER" id="PTHR32387:SF0">
    <property type="entry name" value="PROTEIN NO VEIN"/>
    <property type="match status" value="1"/>
</dbReference>
<evidence type="ECO:0008006" key="4">
    <source>
        <dbReference type="Google" id="ProtNLM"/>
    </source>
</evidence>
<gene>
    <name evidence="2" type="ORF">NA56DRAFT_690224</name>
</gene>
<feature type="region of interest" description="Disordered" evidence="1">
    <location>
        <begin position="1183"/>
        <end position="1237"/>
    </location>
</feature>
<dbReference type="EMBL" id="KZ613488">
    <property type="protein sequence ID" value="PMD19591.1"/>
    <property type="molecule type" value="Genomic_DNA"/>
</dbReference>
<evidence type="ECO:0000313" key="2">
    <source>
        <dbReference type="EMBL" id="PMD19591.1"/>
    </source>
</evidence>
<feature type="region of interest" description="Disordered" evidence="1">
    <location>
        <begin position="1267"/>
        <end position="1321"/>
    </location>
</feature>
<dbReference type="Proteomes" id="UP000235672">
    <property type="component" value="Unassembled WGS sequence"/>
</dbReference>
<keyword evidence="3" id="KW-1185">Reference proteome</keyword>
<dbReference type="InterPro" id="IPR036890">
    <property type="entry name" value="HATPase_C_sf"/>
</dbReference>
<dbReference type="SUPFAM" id="SSF55874">
    <property type="entry name" value="ATPase domain of HSP90 chaperone/DNA topoisomerase II/histidine kinase"/>
    <property type="match status" value="1"/>
</dbReference>
<evidence type="ECO:0000256" key="1">
    <source>
        <dbReference type="SAM" id="MobiDB-lite"/>
    </source>
</evidence>
<feature type="region of interest" description="Disordered" evidence="1">
    <location>
        <begin position="1339"/>
        <end position="1382"/>
    </location>
</feature>
<sequence>MAPSVSSTSMRQEADNHLRQIRELKGIDSADREHDVNMKDLNRVLGIFSNQLYEKPTHFLLELIQNADDNTFETDVIPTLSFHLASSENAWQMCIDCNEIGFNKENIDSLCSIGASTKKSKDRMKGYIGEKGIGFKSVFKVANVVHISSRGYSFRFDRRGMLGMITPIIETFPPANSIGALERRTRGNETHLLLELNGEPEFRSIVKELHMLKPQMLIFLRKIRKLIVHTPERDVQFEIQTVTKDEDLDGEETATLTTTSLGNCKTTKDKYLIVRRLVHALAKDDRRKNVEETEVVLAFPLEKGQPRLQAQDTYAYLPINKYGFNYLIQADFILLASRGSVDLTAEWNHKILQGVYRAFTRNAVPRFNQVCDYALKGQSLRYTWPLYLKDREGDVDFWSRLKEWIFNRLGKDDVLESRQNGKLVNPKSLFYIPEEFRIRNEPLVESRSSELHHLSFLYDSKIKDTLPILKKMGVKEMQFRQFYQELRDVTKELGKSFFKSQSKEWHSKVADLIFQHRSEVQLRNFDIPLVPLRDGRWVRPSQSLFFEGKATDAVVPEGLDICLVDDEASQDMNRVAFFLWVGVRDCDQSEVCRMIMELYNHFEERSLNQSVQDLLYLFQTPRGMYKESLQKFQLVGAGKFDGKFLYAKRLYIEHPNRKSIISKYAKDPNSPMPILNSIYVEAVQKLGRETEFFDWACSQLKMCHLPRLVDEQRLPSPEFDFLKAHAVEDLLLLLRDNWDHYSKDIDPSSRNASKLKQAISEMRVKCIDGVLRPLKQTVLPLEALKCDGPHLVFIDLPQPDDIRWRKLSTFGVLTDLSIDFYLGELKALAAQPVTESTPKLAVEAIYAKLGSSKTATSVREAFANFRLVYFQKLKRWVSLSECVWNAPQQLRLVHRLGSEYPLCSSLFRICLGLGNATLDDVIKELQSVTASTSFHELQDLLLLLNKYLKPNGPSGCLSKLKGKKIIPVTKPGSEDRMDFDTQVFYLADRQSLWDRFNGKIPLIAFDVNTVRRLSPLIKAMNLSAYLLSEAVNQNLEMVGLPIKDKERTDDLRQRARYFVQLVTKETTETKSRLLNTLAKLNVWGVQEISFTQDVDDVKVTEDTGQIIFDDADICKLDIYISIKHSQQVKVDFELSKEFIRYCDITDPNFQKLVLPILQYPREDIENLLEEYGLYGIGDHDEQTTELAEPVSEESNDGSPPIPRVDTSTIFSPRTPSSGTVLLAQESSSQVSRPSSALRDRIPALDQSIASIQATAALPSTIPTLIITPSKTRTGSRSSSENTYYEAKGAHQSRAENESPSPGNGMGEAKESESSTTYSGAETPHDAFEFRRFHSEFAEEFGLDSPSRGPRTSSTQDHSVPRYRRSPRYSGSSSSARAEPDPERIMQGFQNQKIGLLGETFVNGWLSRQLKKDWDPTLHWTSRNRNHLYPQSPFKGKEGDFTDFTYPDTNGDLTKLLVRFGFLRNVQGWSSSRPTYHLEVKSTSASYKEPFYMSNSQVDKARDYTISWDSNQIPKHLYVVVRVFNLDRETSPGFTAYVDPWAMYMARELDFLAQDIFSVTLHPDNTARVVEED</sequence>
<dbReference type="Gene3D" id="3.30.565.10">
    <property type="entry name" value="Histidine kinase-like ATPase, C-terminal domain"/>
    <property type="match status" value="1"/>
</dbReference>
<feature type="compositionally biased region" description="Polar residues" evidence="1">
    <location>
        <begin position="1205"/>
        <end position="1219"/>
    </location>
</feature>
<feature type="compositionally biased region" description="Polar residues" evidence="1">
    <location>
        <begin position="1267"/>
        <end position="1282"/>
    </location>
</feature>
<organism evidence="2 3">
    <name type="scientific">Hyaloscypha hepaticicola</name>
    <dbReference type="NCBI Taxonomy" id="2082293"/>
    <lineage>
        <taxon>Eukaryota</taxon>
        <taxon>Fungi</taxon>
        <taxon>Dikarya</taxon>
        <taxon>Ascomycota</taxon>
        <taxon>Pezizomycotina</taxon>
        <taxon>Leotiomycetes</taxon>
        <taxon>Helotiales</taxon>
        <taxon>Hyaloscyphaceae</taxon>
        <taxon>Hyaloscypha</taxon>
    </lineage>
</organism>
<name>A0A2J6PZX5_9HELO</name>
<accession>A0A2J6PZX5</accession>
<dbReference type="OrthoDB" id="1262810at2759"/>
<protein>
    <recommendedName>
        <fullName evidence="4">Protein NO VEIN C-terminal domain-containing protein</fullName>
    </recommendedName>
</protein>
<dbReference type="PANTHER" id="PTHR32387">
    <property type="entry name" value="WU:FJ29H11"/>
    <property type="match status" value="1"/>
</dbReference>
<feature type="compositionally biased region" description="Low complexity" evidence="1">
    <location>
        <begin position="1367"/>
        <end position="1376"/>
    </location>
</feature>
<evidence type="ECO:0000313" key="3">
    <source>
        <dbReference type="Proteomes" id="UP000235672"/>
    </source>
</evidence>
<dbReference type="STRING" id="1745343.A0A2J6PZX5"/>
<reference evidence="2 3" key="1">
    <citation type="submission" date="2016-05" db="EMBL/GenBank/DDBJ databases">
        <title>A degradative enzymes factory behind the ericoid mycorrhizal symbiosis.</title>
        <authorList>
            <consortium name="DOE Joint Genome Institute"/>
            <person name="Martino E."/>
            <person name="Morin E."/>
            <person name="Grelet G."/>
            <person name="Kuo A."/>
            <person name="Kohler A."/>
            <person name="Daghino S."/>
            <person name="Barry K."/>
            <person name="Choi C."/>
            <person name="Cichocki N."/>
            <person name="Clum A."/>
            <person name="Copeland A."/>
            <person name="Hainaut M."/>
            <person name="Haridas S."/>
            <person name="Labutti K."/>
            <person name="Lindquist E."/>
            <person name="Lipzen A."/>
            <person name="Khouja H.-R."/>
            <person name="Murat C."/>
            <person name="Ohm R."/>
            <person name="Olson A."/>
            <person name="Spatafora J."/>
            <person name="Veneault-Fourrey C."/>
            <person name="Henrissat B."/>
            <person name="Grigoriev I."/>
            <person name="Martin F."/>
            <person name="Perotto S."/>
        </authorList>
    </citation>
    <scope>NUCLEOTIDE SEQUENCE [LARGE SCALE GENOMIC DNA]</scope>
    <source>
        <strain evidence="2 3">UAMH 7357</strain>
    </source>
</reference>
<dbReference type="NCBIfam" id="NF047352">
    <property type="entry name" value="P_loop_sacsin"/>
    <property type="match status" value="1"/>
</dbReference>
<feature type="compositionally biased region" description="Low complexity" evidence="1">
    <location>
        <begin position="1226"/>
        <end position="1235"/>
    </location>
</feature>
<dbReference type="InterPro" id="IPR052957">
    <property type="entry name" value="Auxin_embryo_med"/>
</dbReference>